<dbReference type="Proteomes" id="UP000001520">
    <property type="component" value="Plasmid megaplasmid pDF308"/>
</dbReference>
<dbReference type="AlphaFoldDB" id="D3PF58"/>
<protein>
    <submittedName>
        <fullName evidence="1">Uncharacterized protein</fullName>
    </submittedName>
</protein>
<keyword evidence="1" id="KW-0614">Plasmid</keyword>
<accession>D3PF58</accession>
<proteinExistence type="predicted"/>
<gene>
    <name evidence="1" type="ordered locus">DEFDS_P230</name>
</gene>
<dbReference type="KEGG" id="ddf:DEFDS_P230"/>
<reference evidence="1 2" key="1">
    <citation type="journal article" date="2010" name="DNA Res.">
        <title>Bacterial lifestyle in a deep-sea hydrothermal vent chimney revealed by the genome sequence of the thermophilic bacterium Deferribacter desulfuricans SSM1.</title>
        <authorList>
            <person name="Takaki Y."/>
            <person name="Shimamura S."/>
            <person name="Nakagawa S."/>
            <person name="Fukuhara Y."/>
            <person name="Horikawa H."/>
            <person name="Ankai A."/>
            <person name="Harada T."/>
            <person name="Hosoyama A."/>
            <person name="Oguchi A."/>
            <person name="Fukui S."/>
            <person name="Fujita N."/>
            <person name="Takami H."/>
            <person name="Takai K."/>
        </authorList>
    </citation>
    <scope>NUCLEOTIDE SEQUENCE [LARGE SCALE GENOMIC DNA]</scope>
    <source>
        <strain evidence="2">DSM 14783 / JCM 11476 / NBRC 101012 / SSM1</strain>
        <plasmid evidence="2">Plasmid megaplasmid pDF308</plasmid>
    </source>
</reference>
<evidence type="ECO:0000313" key="1">
    <source>
        <dbReference type="EMBL" id="BAI81850.1"/>
    </source>
</evidence>
<organism evidence="1 2">
    <name type="scientific">Deferribacter desulfuricans (strain DSM 14783 / JCM 11476 / NBRC 101012 / SSM1)</name>
    <dbReference type="NCBI Taxonomy" id="639282"/>
    <lineage>
        <taxon>Bacteria</taxon>
        <taxon>Pseudomonadati</taxon>
        <taxon>Deferribacterota</taxon>
        <taxon>Deferribacteres</taxon>
        <taxon>Deferribacterales</taxon>
        <taxon>Deferribacteraceae</taxon>
        <taxon>Deferribacter</taxon>
    </lineage>
</organism>
<geneLocation type="plasmid" evidence="1 2">
    <name>megaplasmid pDF308</name>
</geneLocation>
<sequence>MKNRFIFIYFLICLFFINLNISFADSNIINIKKNKYVSNTVYYSYVLNYLDTLFSQETVDTELKKLIDLYKLSSNPFDSVFYLKQVVLLSYKYGRYGIAKTYLEMIISEIGKDPALSKYGDYLNRLVERLTVLYNNESKTLKSSVKDLSNKELKKVYYELFRTIGEEGFENLFFMYLYTFQFDKCQILLNNIYPSYFRKRNRYYNLQNILDRYVVLFGDIYIPSMDFYSLINTNFVNINRQIDLSQNTVKLIAMYKSNIKQAREYYQQQFINRLKIMEQLLPYLHVLGLDKDFKNLYMKVTVLRRGRIPTNLDLKNINYSYAQLRKIYREALGNTITALLYELYNNIDLHKAEQMIKEIKSFNPKRYIGNNKTISYGISSYN</sequence>
<dbReference type="HOGENOM" id="CLU_723036_0_0_0"/>
<dbReference type="RefSeq" id="WP_013009062.1">
    <property type="nucleotide sequence ID" value="NC_013940.1"/>
</dbReference>
<keyword evidence="2" id="KW-1185">Reference proteome</keyword>
<evidence type="ECO:0000313" key="2">
    <source>
        <dbReference type="Proteomes" id="UP000001520"/>
    </source>
</evidence>
<dbReference type="EMBL" id="AP011530">
    <property type="protein sequence ID" value="BAI81850.1"/>
    <property type="molecule type" value="Genomic_DNA"/>
</dbReference>
<name>D3PF58_DEFDS</name>